<dbReference type="InterPro" id="IPR052100">
    <property type="entry name" value="SV-ATPase_mito-regulator"/>
</dbReference>
<accession>A0AAV6UDY7</accession>
<evidence type="ECO:0000256" key="1">
    <source>
        <dbReference type="ARBA" id="ARBA00010371"/>
    </source>
</evidence>
<dbReference type="SMART" id="SM00829">
    <property type="entry name" value="PKS_ER"/>
    <property type="match status" value="1"/>
</dbReference>
<dbReference type="Pfam" id="PF13602">
    <property type="entry name" value="ADH_zinc_N_2"/>
    <property type="match status" value="1"/>
</dbReference>
<dbReference type="SUPFAM" id="SSF50129">
    <property type="entry name" value="GroES-like"/>
    <property type="match status" value="1"/>
</dbReference>
<dbReference type="InterPro" id="IPR036291">
    <property type="entry name" value="NAD(P)-bd_dom_sf"/>
</dbReference>
<dbReference type="Gene3D" id="3.90.180.10">
    <property type="entry name" value="Medium-chain alcohol dehydrogenases, catalytic domain"/>
    <property type="match status" value="1"/>
</dbReference>
<dbReference type="AlphaFoldDB" id="A0AAV6UDY7"/>
<dbReference type="PANTHER" id="PTHR44054">
    <property type="entry name" value="SYNAPTIC VESICLE MEMBRANE PROTEIN VAT-1 HOMOLOG-LIKE"/>
    <property type="match status" value="1"/>
</dbReference>
<organism evidence="4 5">
    <name type="scientific">Oedothorax gibbosus</name>
    <dbReference type="NCBI Taxonomy" id="931172"/>
    <lineage>
        <taxon>Eukaryota</taxon>
        <taxon>Metazoa</taxon>
        <taxon>Ecdysozoa</taxon>
        <taxon>Arthropoda</taxon>
        <taxon>Chelicerata</taxon>
        <taxon>Arachnida</taxon>
        <taxon>Araneae</taxon>
        <taxon>Araneomorphae</taxon>
        <taxon>Entelegynae</taxon>
        <taxon>Araneoidea</taxon>
        <taxon>Linyphiidae</taxon>
        <taxon>Erigoninae</taxon>
        <taxon>Oedothorax</taxon>
    </lineage>
</organism>
<dbReference type="InterPro" id="IPR020843">
    <property type="entry name" value="ER"/>
</dbReference>
<keyword evidence="2" id="KW-0560">Oxidoreductase</keyword>
<dbReference type="GO" id="GO:0008270">
    <property type="term" value="F:zinc ion binding"/>
    <property type="evidence" value="ECO:0007669"/>
    <property type="project" value="InterPro"/>
</dbReference>
<dbReference type="Pfam" id="PF08240">
    <property type="entry name" value="ADH_N"/>
    <property type="match status" value="1"/>
</dbReference>
<dbReference type="Proteomes" id="UP000827092">
    <property type="component" value="Unassembled WGS sequence"/>
</dbReference>
<name>A0AAV6UDY7_9ARAC</name>
<sequence length="367" mass="41229">MFKKEAEGESETCRAVVLTDFGGYEKLKVKDIPKPEIKDEHVIIEVKACGMNFADLYTRQGIYTFRGMKPPFVLGSEAAGIISEIGAKVEDIKMGDRVLCWSYAYNMFSEFVLVHKSQCYPIPENMTYMEANCIVNNYLTAYLCIVDFGNLRSGQSVLIQAAAGGVGWAATQIAKSVENVTVFGTSSPSKHDLIRENGVTHAIDYTKTDFVEEILKISPLGVNVILDCLSGNDFTRAQKCLKPLGRIIHIGITGMMQGEKRNFMKNLKVWWQTKDIGMFNLINNNNAVCGLSINNLFEKDPDAFRCGVGKIIDLYKEQKIKPRIDSVWSFDEIIEATKCMVERKNIGKIILVPKKEDNVDKVEQFQN</sequence>
<dbReference type="EMBL" id="JAFNEN010000463">
    <property type="protein sequence ID" value="KAG8182419.1"/>
    <property type="molecule type" value="Genomic_DNA"/>
</dbReference>
<dbReference type="SUPFAM" id="SSF51735">
    <property type="entry name" value="NAD(P)-binding Rossmann-fold domains"/>
    <property type="match status" value="1"/>
</dbReference>
<dbReference type="Gene3D" id="3.40.50.720">
    <property type="entry name" value="NAD(P)-binding Rossmann-like Domain"/>
    <property type="match status" value="1"/>
</dbReference>
<gene>
    <name evidence="4" type="ORF">JTE90_018306</name>
</gene>
<evidence type="ECO:0000313" key="4">
    <source>
        <dbReference type="EMBL" id="KAG8182419.1"/>
    </source>
</evidence>
<comment type="caution">
    <text evidence="4">The sequence shown here is derived from an EMBL/GenBank/DDBJ whole genome shotgun (WGS) entry which is preliminary data.</text>
</comment>
<evidence type="ECO:0000256" key="2">
    <source>
        <dbReference type="ARBA" id="ARBA00023002"/>
    </source>
</evidence>
<dbReference type="CDD" id="cd08275">
    <property type="entry name" value="MDR3"/>
    <property type="match status" value="1"/>
</dbReference>
<dbReference type="InterPro" id="IPR011032">
    <property type="entry name" value="GroES-like_sf"/>
</dbReference>
<comment type="similarity">
    <text evidence="1">Belongs to the zinc-containing alcohol dehydrogenase family. Quinone oxidoreductase subfamily.</text>
</comment>
<dbReference type="GO" id="GO:0016491">
    <property type="term" value="F:oxidoreductase activity"/>
    <property type="evidence" value="ECO:0007669"/>
    <property type="project" value="UniProtKB-KW"/>
</dbReference>
<dbReference type="InterPro" id="IPR002364">
    <property type="entry name" value="Quin_OxRdtase/zeta-crystal_CS"/>
</dbReference>
<keyword evidence="5" id="KW-1185">Reference proteome</keyword>
<evidence type="ECO:0000313" key="5">
    <source>
        <dbReference type="Proteomes" id="UP000827092"/>
    </source>
</evidence>
<proteinExistence type="inferred from homology"/>
<evidence type="ECO:0000259" key="3">
    <source>
        <dbReference type="SMART" id="SM00829"/>
    </source>
</evidence>
<reference evidence="4 5" key="1">
    <citation type="journal article" date="2022" name="Nat. Ecol. Evol.">
        <title>A masculinizing supergene underlies an exaggerated male reproductive morph in a spider.</title>
        <authorList>
            <person name="Hendrickx F."/>
            <person name="De Corte Z."/>
            <person name="Sonet G."/>
            <person name="Van Belleghem S.M."/>
            <person name="Kostlbacher S."/>
            <person name="Vangestel C."/>
        </authorList>
    </citation>
    <scope>NUCLEOTIDE SEQUENCE [LARGE SCALE GENOMIC DNA]</scope>
    <source>
        <strain evidence="4">W744_W776</strain>
    </source>
</reference>
<dbReference type="InterPro" id="IPR013154">
    <property type="entry name" value="ADH-like_N"/>
</dbReference>
<feature type="domain" description="Enoyl reductase (ER)" evidence="3">
    <location>
        <begin position="22"/>
        <end position="351"/>
    </location>
</feature>
<protein>
    <recommendedName>
        <fullName evidence="3">Enoyl reductase (ER) domain-containing protein</fullName>
    </recommendedName>
</protein>
<dbReference type="PROSITE" id="PS01162">
    <property type="entry name" value="QOR_ZETA_CRYSTAL"/>
    <property type="match status" value="1"/>
</dbReference>
<dbReference type="PANTHER" id="PTHR44054:SF1">
    <property type="entry name" value="SYNAPTIC VESICLE MEMBRANE PROTEIN VAT-1 HOMOLOG"/>
    <property type="match status" value="1"/>
</dbReference>